<accession>A0A0F4QUK4</accession>
<keyword evidence="2" id="KW-1185">Reference proteome</keyword>
<sequence length="119" mass="13445">MKYLAVPLLLISLGTQSQESEAEVLDKYVEIQQHSFLAAHLDDKCKFLSSSDRLLLDQAIKALGDEITLHPLNKVKSLGNPFLSATMKERAELYHCDEGVETYVQSKIDIAKIILKHYQ</sequence>
<reference evidence="1 2" key="1">
    <citation type="journal article" date="2015" name="BMC Genomics">
        <title>Genome mining reveals unlocked bioactive potential of marine Gram-negative bacteria.</title>
        <authorList>
            <person name="Machado H."/>
            <person name="Sonnenschein E.C."/>
            <person name="Melchiorsen J."/>
            <person name="Gram L."/>
        </authorList>
    </citation>
    <scope>NUCLEOTIDE SEQUENCE [LARGE SCALE GENOMIC DNA]</scope>
    <source>
        <strain evidence="1 2">S2471</strain>
    </source>
</reference>
<protein>
    <submittedName>
        <fullName evidence="1">Uncharacterized protein</fullName>
    </submittedName>
</protein>
<dbReference type="OrthoDB" id="9867505at2"/>
<proteinExistence type="predicted"/>
<organism evidence="1 2">
    <name type="scientific">Pseudoalteromonas rubra</name>
    <dbReference type="NCBI Taxonomy" id="43658"/>
    <lineage>
        <taxon>Bacteria</taxon>
        <taxon>Pseudomonadati</taxon>
        <taxon>Pseudomonadota</taxon>
        <taxon>Gammaproteobacteria</taxon>
        <taxon>Alteromonadales</taxon>
        <taxon>Pseudoalteromonadaceae</taxon>
        <taxon>Pseudoalteromonas</taxon>
    </lineage>
</organism>
<evidence type="ECO:0000313" key="2">
    <source>
        <dbReference type="Proteomes" id="UP000033452"/>
    </source>
</evidence>
<dbReference type="AlphaFoldDB" id="A0A0F4QUK4"/>
<comment type="caution">
    <text evidence="1">The sequence shown here is derived from an EMBL/GenBank/DDBJ whole genome shotgun (WGS) entry which is preliminary data.</text>
</comment>
<evidence type="ECO:0000313" key="1">
    <source>
        <dbReference type="EMBL" id="KJZ11406.1"/>
    </source>
</evidence>
<name>A0A0F4QUK4_9GAMM</name>
<dbReference type="RefSeq" id="WP_046004031.1">
    <property type="nucleotide sequence ID" value="NZ_JXYA01000010.1"/>
</dbReference>
<dbReference type="EMBL" id="JXYA01000010">
    <property type="protein sequence ID" value="KJZ11406.1"/>
    <property type="molecule type" value="Genomic_DNA"/>
</dbReference>
<gene>
    <name evidence="1" type="ORF">TW77_05865</name>
</gene>
<dbReference type="PATRIC" id="fig|43658.5.peg.1224"/>
<dbReference type="Proteomes" id="UP000033452">
    <property type="component" value="Unassembled WGS sequence"/>
</dbReference>